<evidence type="ECO:0000256" key="1">
    <source>
        <dbReference type="SAM" id="MobiDB-lite"/>
    </source>
</evidence>
<keyword evidence="3" id="KW-1185">Reference proteome</keyword>
<feature type="compositionally biased region" description="Basic and acidic residues" evidence="1">
    <location>
        <begin position="53"/>
        <end position="64"/>
    </location>
</feature>
<feature type="region of interest" description="Disordered" evidence="1">
    <location>
        <begin position="45"/>
        <end position="64"/>
    </location>
</feature>
<proteinExistence type="predicted"/>
<reference evidence="2 3" key="1">
    <citation type="submission" date="2018-11" db="EMBL/GenBank/DDBJ databases">
        <title>Rufibacter latericius sp. nov., isolated from water in Baiyang Lake.</title>
        <authorList>
            <person name="Yang Y."/>
        </authorList>
    </citation>
    <scope>NUCLEOTIDE SEQUENCE [LARGE SCALE GENOMIC DNA]</scope>
    <source>
        <strain evidence="2 3">R-22-1c-1</strain>
    </source>
</reference>
<sequence length="64" mass="7299">MCPDNPEISECIRITCGMEKTGKLCGHCGEPITGRADKRFCSDQCRSRSGNRKKMEYRGEQLMR</sequence>
<name>A0A3M9MDC2_9BACT</name>
<evidence type="ECO:0000313" key="3">
    <source>
        <dbReference type="Proteomes" id="UP000272117"/>
    </source>
</evidence>
<dbReference type="Proteomes" id="UP000272117">
    <property type="component" value="Unassembled WGS sequence"/>
</dbReference>
<accession>A0A3M9MDC2</accession>
<dbReference type="AlphaFoldDB" id="A0A3M9MDC2"/>
<organism evidence="2 3">
    <name type="scientific">Rufibacter latericius</name>
    <dbReference type="NCBI Taxonomy" id="2487040"/>
    <lineage>
        <taxon>Bacteria</taxon>
        <taxon>Pseudomonadati</taxon>
        <taxon>Bacteroidota</taxon>
        <taxon>Cytophagia</taxon>
        <taxon>Cytophagales</taxon>
        <taxon>Hymenobacteraceae</taxon>
        <taxon>Rufibacter</taxon>
    </lineage>
</organism>
<dbReference type="EMBL" id="RJJD01000021">
    <property type="protein sequence ID" value="RNI22588.1"/>
    <property type="molecule type" value="Genomic_DNA"/>
</dbReference>
<comment type="caution">
    <text evidence="2">The sequence shown here is derived from an EMBL/GenBank/DDBJ whole genome shotgun (WGS) entry which is preliminary data.</text>
</comment>
<dbReference type="OrthoDB" id="5187906at2"/>
<protein>
    <submittedName>
        <fullName evidence="2">DUF2116 family Zn-ribbon domain-containing protein</fullName>
    </submittedName>
</protein>
<gene>
    <name evidence="2" type="ORF">EFB08_21050</name>
</gene>
<evidence type="ECO:0000313" key="2">
    <source>
        <dbReference type="EMBL" id="RNI22588.1"/>
    </source>
</evidence>